<gene>
    <name evidence="2" type="ORF">FPE01S_02_04540</name>
</gene>
<dbReference type="InterPro" id="IPR029041">
    <property type="entry name" value="FAD-linked_oxidoreductase-like"/>
</dbReference>
<evidence type="ECO:0000313" key="3">
    <source>
        <dbReference type="Proteomes" id="UP000033121"/>
    </source>
</evidence>
<sequence>MFPHKIHSGASGILTYGITPPKSDTAPDRITEIAAKTISRITHLDLDALVVYDVQDESARNATDRPFPFRRALDPLHFTTNYLSELDLPKILYRPAGNFTPDELSCWLEAVHQQRFHPVLVGKPSPGSPVKTSLEDAYRLWQPYADTTVLGAVTIPERHARLQDEDSRMLQKAAGGVSFFVSQCVFNLDYAKQMTAALWRTCRRENRRMPTLLFTLTACGSAQTLSFMEWLGIHVPEKLKTQLLQADDMLQESVDFCLNTARALAKFCAAGEVPFGFNIESVAIRKTEIEASIEMVDKIGLMLQELGLRRQTSNTMMAT</sequence>
<dbReference type="STRING" id="1220578.FPE01S_02_04540"/>
<dbReference type="GO" id="GO:0016491">
    <property type="term" value="F:oxidoreductase activity"/>
    <property type="evidence" value="ECO:0007669"/>
    <property type="project" value="UniProtKB-KW"/>
</dbReference>
<reference evidence="2 3" key="1">
    <citation type="submission" date="2015-04" db="EMBL/GenBank/DDBJ databases">
        <title>Whole genome shotgun sequence of Flavihumibacter petaseus NBRC 106054.</title>
        <authorList>
            <person name="Miyazawa S."/>
            <person name="Hosoyama A."/>
            <person name="Hashimoto M."/>
            <person name="Noguchi M."/>
            <person name="Tsuchikane K."/>
            <person name="Ohji S."/>
            <person name="Yamazoe A."/>
            <person name="Ichikawa N."/>
            <person name="Kimura A."/>
            <person name="Fujita N."/>
        </authorList>
    </citation>
    <scope>NUCLEOTIDE SEQUENCE [LARGE SCALE GENOMIC DNA]</scope>
    <source>
        <strain evidence="2 3">NBRC 106054</strain>
    </source>
</reference>
<keyword evidence="3" id="KW-1185">Reference proteome</keyword>
<evidence type="ECO:0000256" key="1">
    <source>
        <dbReference type="ARBA" id="ARBA00023002"/>
    </source>
</evidence>
<name>A0A0E9N0H0_9BACT</name>
<keyword evidence="1" id="KW-0560">Oxidoreductase</keyword>
<accession>A0A0E9N0H0</accession>
<proteinExistence type="predicted"/>
<dbReference type="Gene3D" id="3.20.20.220">
    <property type="match status" value="1"/>
</dbReference>
<dbReference type="Proteomes" id="UP000033121">
    <property type="component" value="Unassembled WGS sequence"/>
</dbReference>
<dbReference type="EMBL" id="BBWV01000002">
    <property type="protein sequence ID" value="GAO43349.1"/>
    <property type="molecule type" value="Genomic_DNA"/>
</dbReference>
<evidence type="ECO:0000313" key="2">
    <source>
        <dbReference type="EMBL" id="GAO43349.1"/>
    </source>
</evidence>
<dbReference type="AlphaFoldDB" id="A0A0E9N0H0"/>
<dbReference type="SUPFAM" id="SSF51730">
    <property type="entry name" value="FAD-linked oxidoreductase"/>
    <property type="match status" value="1"/>
</dbReference>
<protein>
    <recommendedName>
        <fullName evidence="4">Methylenetetrahydrofolate reductase (NAD(P)H)</fullName>
    </recommendedName>
</protein>
<dbReference type="RefSeq" id="WP_046369245.1">
    <property type="nucleotide sequence ID" value="NZ_BBWV01000002.1"/>
</dbReference>
<evidence type="ECO:0008006" key="4">
    <source>
        <dbReference type="Google" id="ProtNLM"/>
    </source>
</evidence>
<dbReference type="OrthoDB" id="4367389at2"/>
<organism evidence="2 3">
    <name type="scientific">Flavihumibacter petaseus NBRC 106054</name>
    <dbReference type="NCBI Taxonomy" id="1220578"/>
    <lineage>
        <taxon>Bacteria</taxon>
        <taxon>Pseudomonadati</taxon>
        <taxon>Bacteroidota</taxon>
        <taxon>Chitinophagia</taxon>
        <taxon>Chitinophagales</taxon>
        <taxon>Chitinophagaceae</taxon>
        <taxon>Flavihumibacter</taxon>
    </lineage>
</organism>
<comment type="caution">
    <text evidence="2">The sequence shown here is derived from an EMBL/GenBank/DDBJ whole genome shotgun (WGS) entry which is preliminary data.</text>
</comment>